<keyword evidence="5" id="KW-1185">Reference proteome</keyword>
<evidence type="ECO:0000256" key="2">
    <source>
        <dbReference type="SAM" id="Phobius"/>
    </source>
</evidence>
<dbReference type="AlphaFoldDB" id="A7I5L8"/>
<dbReference type="Pfam" id="PF13240">
    <property type="entry name" value="Zn_Ribbon_1"/>
    <property type="match status" value="1"/>
</dbReference>
<keyword evidence="2" id="KW-1133">Transmembrane helix</keyword>
<name>A7I5L8_METB6</name>
<dbReference type="STRING" id="456442.Mboo_0511"/>
<protein>
    <recommendedName>
        <fullName evidence="3">Zinc-ribbon domain-containing protein</fullName>
    </recommendedName>
</protein>
<feature type="coiled-coil region" evidence="1">
    <location>
        <begin position="84"/>
        <end position="111"/>
    </location>
</feature>
<organism evidence="4 5">
    <name type="scientific">Methanoregula boonei (strain DSM 21154 / JCM 14090 / 6A8)</name>
    <dbReference type="NCBI Taxonomy" id="456442"/>
    <lineage>
        <taxon>Archaea</taxon>
        <taxon>Methanobacteriati</taxon>
        <taxon>Methanobacteriota</taxon>
        <taxon>Stenosarchaea group</taxon>
        <taxon>Methanomicrobia</taxon>
        <taxon>Methanomicrobiales</taxon>
        <taxon>Methanoregulaceae</taxon>
        <taxon>Methanoregula</taxon>
    </lineage>
</organism>
<evidence type="ECO:0000256" key="1">
    <source>
        <dbReference type="SAM" id="Coils"/>
    </source>
</evidence>
<feature type="domain" description="Zinc-ribbon" evidence="3">
    <location>
        <begin position="2"/>
        <end position="23"/>
    </location>
</feature>
<keyword evidence="2" id="KW-0472">Membrane</keyword>
<dbReference type="OrthoDB" id="78418at2157"/>
<reference evidence="5" key="1">
    <citation type="journal article" date="2015" name="Microbiology">
        <title>Genome of Methanoregula boonei 6A8 reveals adaptations to oligotrophic peatland environments.</title>
        <authorList>
            <person name="Braeuer S."/>
            <person name="Cadillo-Quiroz H."/>
            <person name="Kyrpides N."/>
            <person name="Woyke T."/>
            <person name="Goodwin L."/>
            <person name="Detter C."/>
            <person name="Podell S."/>
            <person name="Yavitt J.B."/>
            <person name="Zinder S.H."/>
        </authorList>
    </citation>
    <scope>NUCLEOTIDE SEQUENCE [LARGE SCALE GENOMIC DNA]</scope>
    <source>
        <strain evidence="5">DSM 21154 / JCM 14090 / 6A8</strain>
    </source>
</reference>
<evidence type="ECO:0000259" key="3">
    <source>
        <dbReference type="Pfam" id="PF13240"/>
    </source>
</evidence>
<dbReference type="InterPro" id="IPR026870">
    <property type="entry name" value="Zinc_ribbon_dom"/>
</dbReference>
<evidence type="ECO:0000313" key="4">
    <source>
        <dbReference type="EMBL" id="ABS55029.1"/>
    </source>
</evidence>
<keyword evidence="2" id="KW-0812">Transmembrane</keyword>
<keyword evidence="1" id="KW-0175">Coiled coil</keyword>
<accession>A7I5L8</accession>
<gene>
    <name evidence="4" type="ordered locus">Mboo_0511</name>
</gene>
<dbReference type="HOGENOM" id="CLU_2152586_0_0_2"/>
<dbReference type="Gene3D" id="4.10.1060.50">
    <property type="match status" value="1"/>
</dbReference>
<feature type="transmembrane region" description="Helical" evidence="2">
    <location>
        <begin position="55"/>
        <end position="83"/>
    </location>
</feature>
<proteinExistence type="predicted"/>
<dbReference type="InterPro" id="IPR038587">
    <property type="entry name" value="Ribosomal_eL40_sf"/>
</dbReference>
<evidence type="ECO:0000313" key="5">
    <source>
        <dbReference type="Proteomes" id="UP000002408"/>
    </source>
</evidence>
<dbReference type="eggNOG" id="arCOG07908">
    <property type="taxonomic scope" value="Archaea"/>
</dbReference>
<sequence>MFCQKCGAQNADDAAFCNSCGTQIVRLGESPKDKVIQAKIQTKRDQIAGISQTGPILLCLLGLPCLLLYIIPGAIMIGVAIWWSSSRENEKKKLENEIKELQAEIAAIGGK</sequence>
<dbReference type="EMBL" id="CP000780">
    <property type="protein sequence ID" value="ABS55029.1"/>
    <property type="molecule type" value="Genomic_DNA"/>
</dbReference>
<dbReference type="Proteomes" id="UP000002408">
    <property type="component" value="Chromosome"/>
</dbReference>
<dbReference type="KEGG" id="mbn:Mboo_0511"/>